<gene>
    <name evidence="1" type="ordered locus">MTR_2g064440</name>
</gene>
<keyword evidence="3" id="KW-1185">Reference proteome</keyword>
<evidence type="ECO:0000313" key="2">
    <source>
        <dbReference type="EnsemblPlants" id="AES66221"/>
    </source>
</evidence>
<sequence>MVMTNACPYRGGLASLSGYILTFHNISYTLFLSCINDLSVGVLTYLQTSFVPPR</sequence>
<dbReference type="Proteomes" id="UP000002051">
    <property type="component" value="Chromosome 2"/>
</dbReference>
<proteinExistence type="predicted"/>
<reference evidence="2" key="3">
    <citation type="submission" date="2015-04" db="UniProtKB">
        <authorList>
            <consortium name="EnsemblPlants"/>
        </authorList>
    </citation>
    <scope>IDENTIFICATION</scope>
    <source>
        <strain evidence="2">cv. Jemalong A17</strain>
    </source>
</reference>
<dbReference type="AlphaFoldDB" id="G7IGY1"/>
<keyword evidence="1" id="KW-0812">Transmembrane</keyword>
<organism evidence="1 3">
    <name type="scientific">Medicago truncatula</name>
    <name type="common">Barrel medic</name>
    <name type="synonym">Medicago tribuloides</name>
    <dbReference type="NCBI Taxonomy" id="3880"/>
    <lineage>
        <taxon>Eukaryota</taxon>
        <taxon>Viridiplantae</taxon>
        <taxon>Streptophyta</taxon>
        <taxon>Embryophyta</taxon>
        <taxon>Tracheophyta</taxon>
        <taxon>Spermatophyta</taxon>
        <taxon>Magnoliopsida</taxon>
        <taxon>eudicotyledons</taxon>
        <taxon>Gunneridae</taxon>
        <taxon>Pentapetalae</taxon>
        <taxon>rosids</taxon>
        <taxon>fabids</taxon>
        <taxon>Fabales</taxon>
        <taxon>Fabaceae</taxon>
        <taxon>Papilionoideae</taxon>
        <taxon>50 kb inversion clade</taxon>
        <taxon>NPAAA clade</taxon>
        <taxon>Hologalegina</taxon>
        <taxon>IRL clade</taxon>
        <taxon>Trifolieae</taxon>
        <taxon>Medicago</taxon>
    </lineage>
</organism>
<protein>
    <submittedName>
        <fullName evidence="1">Transmembrane protein, putative</fullName>
    </submittedName>
</protein>
<dbReference type="PaxDb" id="3880-AES66221"/>
<dbReference type="EnsemblPlants" id="AES66221">
    <property type="protein sequence ID" value="AES66221"/>
    <property type="gene ID" value="MTR_2g064440"/>
</dbReference>
<dbReference type="HOGENOM" id="CLU_3053357_0_0_1"/>
<name>G7IGY1_MEDTR</name>
<evidence type="ECO:0000313" key="3">
    <source>
        <dbReference type="Proteomes" id="UP000002051"/>
    </source>
</evidence>
<reference evidence="1 3" key="1">
    <citation type="journal article" date="2011" name="Nature">
        <title>The Medicago genome provides insight into the evolution of rhizobial symbioses.</title>
        <authorList>
            <person name="Young N.D."/>
            <person name="Debelle F."/>
            <person name="Oldroyd G.E."/>
            <person name="Geurts R."/>
            <person name="Cannon S.B."/>
            <person name="Udvardi M.K."/>
            <person name="Benedito V.A."/>
            <person name="Mayer K.F."/>
            <person name="Gouzy J."/>
            <person name="Schoof H."/>
            <person name="Van de Peer Y."/>
            <person name="Proost S."/>
            <person name="Cook D.R."/>
            <person name="Meyers B.C."/>
            <person name="Spannagl M."/>
            <person name="Cheung F."/>
            <person name="De Mita S."/>
            <person name="Krishnakumar V."/>
            <person name="Gundlach H."/>
            <person name="Zhou S."/>
            <person name="Mudge J."/>
            <person name="Bharti A.K."/>
            <person name="Murray J.D."/>
            <person name="Naoumkina M.A."/>
            <person name="Rosen B."/>
            <person name="Silverstein K.A."/>
            <person name="Tang H."/>
            <person name="Rombauts S."/>
            <person name="Zhao P.X."/>
            <person name="Zhou P."/>
            <person name="Barbe V."/>
            <person name="Bardou P."/>
            <person name="Bechner M."/>
            <person name="Bellec A."/>
            <person name="Berger A."/>
            <person name="Berges H."/>
            <person name="Bidwell S."/>
            <person name="Bisseling T."/>
            <person name="Choisne N."/>
            <person name="Couloux A."/>
            <person name="Denny R."/>
            <person name="Deshpande S."/>
            <person name="Dai X."/>
            <person name="Doyle J.J."/>
            <person name="Dudez A.M."/>
            <person name="Farmer A.D."/>
            <person name="Fouteau S."/>
            <person name="Franken C."/>
            <person name="Gibelin C."/>
            <person name="Gish J."/>
            <person name="Goldstein S."/>
            <person name="Gonzalez A.J."/>
            <person name="Green P.J."/>
            <person name="Hallab A."/>
            <person name="Hartog M."/>
            <person name="Hua A."/>
            <person name="Humphray S.J."/>
            <person name="Jeong D.H."/>
            <person name="Jing Y."/>
            <person name="Jocker A."/>
            <person name="Kenton S.M."/>
            <person name="Kim D.J."/>
            <person name="Klee K."/>
            <person name="Lai H."/>
            <person name="Lang C."/>
            <person name="Lin S."/>
            <person name="Macmil S.L."/>
            <person name="Magdelenat G."/>
            <person name="Matthews L."/>
            <person name="McCorrison J."/>
            <person name="Monaghan E.L."/>
            <person name="Mun J.H."/>
            <person name="Najar F.Z."/>
            <person name="Nicholson C."/>
            <person name="Noirot C."/>
            <person name="O'Bleness M."/>
            <person name="Paule C.R."/>
            <person name="Poulain J."/>
            <person name="Prion F."/>
            <person name="Qin B."/>
            <person name="Qu C."/>
            <person name="Retzel E.F."/>
            <person name="Riddle C."/>
            <person name="Sallet E."/>
            <person name="Samain S."/>
            <person name="Samson N."/>
            <person name="Sanders I."/>
            <person name="Saurat O."/>
            <person name="Scarpelli C."/>
            <person name="Schiex T."/>
            <person name="Segurens B."/>
            <person name="Severin A.J."/>
            <person name="Sherrier D.J."/>
            <person name="Shi R."/>
            <person name="Sims S."/>
            <person name="Singer S.R."/>
            <person name="Sinharoy S."/>
            <person name="Sterck L."/>
            <person name="Viollet A."/>
            <person name="Wang B.B."/>
            <person name="Wang K."/>
            <person name="Wang M."/>
            <person name="Wang X."/>
            <person name="Warfsmann J."/>
            <person name="Weissenbach J."/>
            <person name="White D.D."/>
            <person name="White J.D."/>
            <person name="Wiley G.B."/>
            <person name="Wincker P."/>
            <person name="Xing Y."/>
            <person name="Yang L."/>
            <person name="Yao Z."/>
            <person name="Ying F."/>
            <person name="Zhai J."/>
            <person name="Zhou L."/>
            <person name="Zuber A."/>
            <person name="Denarie J."/>
            <person name="Dixon R.A."/>
            <person name="May G.D."/>
            <person name="Schwartz D.C."/>
            <person name="Rogers J."/>
            <person name="Quetier F."/>
            <person name="Town C.D."/>
            <person name="Roe B.A."/>
        </authorList>
    </citation>
    <scope>NUCLEOTIDE SEQUENCE [LARGE SCALE GENOMIC DNA]</scope>
    <source>
        <strain evidence="1">A17</strain>
        <strain evidence="2 3">cv. Jemalong A17</strain>
    </source>
</reference>
<evidence type="ECO:0000313" key="1">
    <source>
        <dbReference type="EMBL" id="AES66221.1"/>
    </source>
</evidence>
<dbReference type="EMBL" id="CM001218">
    <property type="protein sequence ID" value="AES66221.1"/>
    <property type="molecule type" value="Genomic_DNA"/>
</dbReference>
<accession>G7IGY1</accession>
<keyword evidence="1" id="KW-0472">Membrane</keyword>
<reference evidence="1 3" key="2">
    <citation type="journal article" date="2014" name="BMC Genomics">
        <title>An improved genome release (version Mt4.0) for the model legume Medicago truncatula.</title>
        <authorList>
            <person name="Tang H."/>
            <person name="Krishnakumar V."/>
            <person name="Bidwell S."/>
            <person name="Rosen B."/>
            <person name="Chan A."/>
            <person name="Zhou S."/>
            <person name="Gentzbittel L."/>
            <person name="Childs K.L."/>
            <person name="Yandell M."/>
            <person name="Gundlach H."/>
            <person name="Mayer K.F."/>
            <person name="Schwartz D.C."/>
            <person name="Town C.D."/>
        </authorList>
    </citation>
    <scope>GENOME REANNOTATION</scope>
    <source>
        <strain evidence="2 3">cv. Jemalong A17</strain>
    </source>
</reference>